<organism evidence="2 3">
    <name type="scientific">Mycolicibacterium madagascariense</name>
    <dbReference type="NCBI Taxonomy" id="212765"/>
    <lineage>
        <taxon>Bacteria</taxon>
        <taxon>Bacillati</taxon>
        <taxon>Actinomycetota</taxon>
        <taxon>Actinomycetes</taxon>
        <taxon>Mycobacteriales</taxon>
        <taxon>Mycobacteriaceae</taxon>
        <taxon>Mycolicibacterium</taxon>
    </lineage>
</organism>
<feature type="domain" description="AB hydrolase-1" evidence="1">
    <location>
        <begin position="25"/>
        <end position="274"/>
    </location>
</feature>
<dbReference type="AlphaFoldDB" id="A0A7I7XA87"/>
<dbReference type="InterPro" id="IPR050471">
    <property type="entry name" value="AB_hydrolase"/>
</dbReference>
<accession>A0A7I7XA87</accession>
<evidence type="ECO:0000313" key="3">
    <source>
        <dbReference type="Proteomes" id="UP000466517"/>
    </source>
</evidence>
<proteinExistence type="predicted"/>
<protein>
    <submittedName>
        <fullName evidence="2">Alpha/beta hydrolase</fullName>
    </submittedName>
</protein>
<dbReference type="KEGG" id="mmag:MMAD_01020"/>
<keyword evidence="2" id="KW-0378">Hydrolase</keyword>
<reference evidence="2 3" key="1">
    <citation type="journal article" date="2019" name="Emerg. Microbes Infect.">
        <title>Comprehensive subspecies identification of 175 nontuberculous mycobacteria species based on 7547 genomic profiles.</title>
        <authorList>
            <person name="Matsumoto Y."/>
            <person name="Kinjo T."/>
            <person name="Motooka D."/>
            <person name="Nabeya D."/>
            <person name="Jung N."/>
            <person name="Uechi K."/>
            <person name="Horii T."/>
            <person name="Iida T."/>
            <person name="Fujita J."/>
            <person name="Nakamura S."/>
        </authorList>
    </citation>
    <scope>NUCLEOTIDE SEQUENCE [LARGE SCALE GENOMIC DNA]</scope>
    <source>
        <strain evidence="2 3">JCM 13574</strain>
    </source>
</reference>
<keyword evidence="3" id="KW-1185">Reference proteome</keyword>
<evidence type="ECO:0000259" key="1">
    <source>
        <dbReference type="Pfam" id="PF12697"/>
    </source>
</evidence>
<dbReference type="Gene3D" id="3.40.50.1820">
    <property type="entry name" value="alpha/beta hydrolase"/>
    <property type="match status" value="1"/>
</dbReference>
<dbReference type="GO" id="GO:0046503">
    <property type="term" value="P:glycerolipid catabolic process"/>
    <property type="evidence" value="ECO:0007669"/>
    <property type="project" value="TreeGrafter"/>
</dbReference>
<sequence>MHTETVTSADGTTIGHRRYGSGPGVVLVQGAMGVAQHYDQLAQALAAQFTVLVPDRRGRGTSAKAFTDAHTHQRDVEDVQAVLDATGARLLFGLSSGALIAIESARQLPSVTAVALYEPPFQLHGMPTAQIERLSREVDAGRLDAAFVTLMRIVKLAPAPLLALPRPLLAAAVRQLMRYQARRPPNDYAPMTELIPSTRYDLRVLTGIAGRIDDYRALNKDVLLLGGTRSPRYLREGLTALEATLPRSRRVTLPRMDHTGPWNADQHGQPDRVASELAAFFLRADRG</sequence>
<dbReference type="PANTHER" id="PTHR43433:SF5">
    <property type="entry name" value="AB HYDROLASE-1 DOMAIN-CONTAINING PROTEIN"/>
    <property type="match status" value="1"/>
</dbReference>
<evidence type="ECO:0000313" key="2">
    <source>
        <dbReference type="EMBL" id="BBZ25807.1"/>
    </source>
</evidence>
<dbReference type="GO" id="GO:0004806">
    <property type="term" value="F:triacylglycerol lipase activity"/>
    <property type="evidence" value="ECO:0007669"/>
    <property type="project" value="TreeGrafter"/>
</dbReference>
<dbReference type="InterPro" id="IPR029058">
    <property type="entry name" value="AB_hydrolase_fold"/>
</dbReference>
<dbReference type="Pfam" id="PF12697">
    <property type="entry name" value="Abhydrolase_6"/>
    <property type="match status" value="1"/>
</dbReference>
<dbReference type="SUPFAM" id="SSF53474">
    <property type="entry name" value="alpha/beta-Hydrolases"/>
    <property type="match status" value="1"/>
</dbReference>
<dbReference type="EMBL" id="AP022610">
    <property type="protein sequence ID" value="BBZ25807.1"/>
    <property type="molecule type" value="Genomic_DNA"/>
</dbReference>
<gene>
    <name evidence="2" type="ORF">MMAD_01020</name>
</gene>
<dbReference type="InterPro" id="IPR000073">
    <property type="entry name" value="AB_hydrolase_1"/>
</dbReference>
<dbReference type="Proteomes" id="UP000466517">
    <property type="component" value="Chromosome"/>
</dbReference>
<name>A0A7I7XA87_9MYCO</name>
<dbReference type="PANTHER" id="PTHR43433">
    <property type="entry name" value="HYDROLASE, ALPHA/BETA FOLD FAMILY PROTEIN"/>
    <property type="match status" value="1"/>
</dbReference>